<dbReference type="GO" id="GO:0016758">
    <property type="term" value="F:hexosyltransferase activity"/>
    <property type="evidence" value="ECO:0007669"/>
    <property type="project" value="UniProtKB-ARBA"/>
</dbReference>
<name>A0A9D1DC07_9FIRM</name>
<reference evidence="2" key="1">
    <citation type="submission" date="2020-10" db="EMBL/GenBank/DDBJ databases">
        <authorList>
            <person name="Gilroy R."/>
        </authorList>
    </citation>
    <scope>NUCLEOTIDE SEQUENCE</scope>
    <source>
        <strain evidence="2">CHK184-25365</strain>
    </source>
</reference>
<gene>
    <name evidence="2" type="ORF">IAB36_01350</name>
</gene>
<dbReference type="PANTHER" id="PTHR22916">
    <property type="entry name" value="GLYCOSYLTRANSFERASE"/>
    <property type="match status" value="1"/>
</dbReference>
<comment type="caution">
    <text evidence="2">The sequence shown here is derived from an EMBL/GenBank/DDBJ whole genome shotgun (WGS) entry which is preliminary data.</text>
</comment>
<accession>A0A9D1DC07</accession>
<protein>
    <submittedName>
        <fullName evidence="2">Glycosyltransferase family 2 protein</fullName>
    </submittedName>
</protein>
<dbReference type="PANTHER" id="PTHR22916:SF3">
    <property type="entry name" value="UDP-GLCNAC:BETAGAL BETA-1,3-N-ACETYLGLUCOSAMINYLTRANSFERASE-LIKE PROTEIN 1"/>
    <property type="match status" value="1"/>
</dbReference>
<organism evidence="2 3">
    <name type="scientific">Candidatus Egerieicola pullicola</name>
    <dbReference type="NCBI Taxonomy" id="2840775"/>
    <lineage>
        <taxon>Bacteria</taxon>
        <taxon>Bacillati</taxon>
        <taxon>Bacillota</taxon>
        <taxon>Clostridia</taxon>
        <taxon>Eubacteriales</taxon>
        <taxon>Oscillospiraceae</taxon>
        <taxon>Oscillospiraceae incertae sedis</taxon>
        <taxon>Candidatus Egerieicola</taxon>
    </lineage>
</organism>
<dbReference type="EMBL" id="DVGY01000032">
    <property type="protein sequence ID" value="HIR40456.1"/>
    <property type="molecule type" value="Genomic_DNA"/>
</dbReference>
<dbReference type="InterPro" id="IPR001173">
    <property type="entry name" value="Glyco_trans_2-like"/>
</dbReference>
<evidence type="ECO:0000313" key="3">
    <source>
        <dbReference type="Proteomes" id="UP000886749"/>
    </source>
</evidence>
<dbReference type="CDD" id="cd04196">
    <property type="entry name" value="GT_2_like_d"/>
    <property type="match status" value="1"/>
</dbReference>
<dbReference type="SUPFAM" id="SSF53448">
    <property type="entry name" value="Nucleotide-diphospho-sugar transferases"/>
    <property type="match status" value="1"/>
</dbReference>
<dbReference type="Gene3D" id="3.90.550.10">
    <property type="entry name" value="Spore Coat Polysaccharide Biosynthesis Protein SpsA, Chain A"/>
    <property type="match status" value="1"/>
</dbReference>
<dbReference type="Pfam" id="PF00535">
    <property type="entry name" value="Glycos_transf_2"/>
    <property type="match status" value="1"/>
</dbReference>
<reference evidence="2" key="2">
    <citation type="journal article" date="2021" name="PeerJ">
        <title>Extensive microbial diversity within the chicken gut microbiome revealed by metagenomics and culture.</title>
        <authorList>
            <person name="Gilroy R."/>
            <person name="Ravi A."/>
            <person name="Getino M."/>
            <person name="Pursley I."/>
            <person name="Horton D.L."/>
            <person name="Alikhan N.F."/>
            <person name="Baker D."/>
            <person name="Gharbi K."/>
            <person name="Hall N."/>
            <person name="Watson M."/>
            <person name="Adriaenssens E.M."/>
            <person name="Foster-Nyarko E."/>
            <person name="Jarju S."/>
            <person name="Secka A."/>
            <person name="Antonio M."/>
            <person name="Oren A."/>
            <person name="Chaudhuri R.R."/>
            <person name="La Ragione R."/>
            <person name="Hildebrand F."/>
            <person name="Pallen M.J."/>
        </authorList>
    </citation>
    <scope>NUCLEOTIDE SEQUENCE</scope>
    <source>
        <strain evidence="2">CHK184-25365</strain>
    </source>
</reference>
<dbReference type="InterPro" id="IPR029044">
    <property type="entry name" value="Nucleotide-diphossugar_trans"/>
</dbReference>
<sequence>MITILLACFNGKEYLPAQLDSILSQTTKEPFSVLIRDDGSTDDSQQVLAQYADRYPDKITLLEGGTPTGSAKGNFFALLDAVREKNLCQPGDYLMFSDQDDVWLPDKVERTLALMRQTEKNPAVPALVHGNLKVVDKDLAVIHPSFFDFQGISPERCSLTNLLVQNCITGCTMMINQPLFALADKTPPVCAMHDWWLGLLAACFGKIGYTDQPLMLYRQHGDNSVGAKDIRDLSFYTHKLSQKEQIQKNYREMFAQAEFLCREYEDKLTSQQKEILTAWYTIPKLGRFGKARRIVKYGFTKNTWLRTLGQFFSI</sequence>
<dbReference type="AlphaFoldDB" id="A0A9D1DC07"/>
<dbReference type="Proteomes" id="UP000886749">
    <property type="component" value="Unassembled WGS sequence"/>
</dbReference>
<evidence type="ECO:0000313" key="2">
    <source>
        <dbReference type="EMBL" id="HIR40456.1"/>
    </source>
</evidence>
<feature type="domain" description="Glycosyltransferase 2-like" evidence="1">
    <location>
        <begin position="3"/>
        <end position="172"/>
    </location>
</feature>
<proteinExistence type="predicted"/>
<evidence type="ECO:0000259" key="1">
    <source>
        <dbReference type="Pfam" id="PF00535"/>
    </source>
</evidence>